<evidence type="ECO:0000256" key="10">
    <source>
        <dbReference type="HAMAP-Rule" id="MF_00328"/>
    </source>
</evidence>
<dbReference type="InterPro" id="IPR027417">
    <property type="entry name" value="P-loop_NTPase"/>
</dbReference>
<comment type="subcellular location">
    <subcellularLocation>
        <location evidence="10">Cytoplasm</location>
    </subcellularLocation>
</comment>
<protein>
    <recommendedName>
        <fullName evidence="3 10">Guanylate kinase</fullName>
        <ecNumber evidence="2 10">2.7.4.8</ecNumber>
    </recommendedName>
    <alternativeName>
        <fullName evidence="9 10">GMP kinase</fullName>
    </alternativeName>
</protein>
<dbReference type="Gene3D" id="3.40.50.300">
    <property type="entry name" value="P-loop containing nucleotide triphosphate hydrolases"/>
    <property type="match status" value="1"/>
</dbReference>
<dbReference type="GO" id="GO:0004385">
    <property type="term" value="F:GMP kinase activity"/>
    <property type="evidence" value="ECO:0007669"/>
    <property type="project" value="UniProtKB-UniRule"/>
</dbReference>
<comment type="function">
    <text evidence="10">Essential for recycling GMP and indirectly, cGMP.</text>
</comment>
<comment type="catalytic activity">
    <reaction evidence="10">
        <text>GMP + ATP = GDP + ADP</text>
        <dbReference type="Rhea" id="RHEA:20780"/>
        <dbReference type="ChEBI" id="CHEBI:30616"/>
        <dbReference type="ChEBI" id="CHEBI:58115"/>
        <dbReference type="ChEBI" id="CHEBI:58189"/>
        <dbReference type="ChEBI" id="CHEBI:456216"/>
        <dbReference type="EC" id="2.7.4.8"/>
    </reaction>
</comment>
<dbReference type="NCBIfam" id="TIGR03263">
    <property type="entry name" value="guanyl_kin"/>
    <property type="match status" value="1"/>
</dbReference>
<dbReference type="EC" id="2.7.4.8" evidence="2 10"/>
<organism evidence="12 13">
    <name type="scientific">Candidatus Mesenet longicola</name>
    <dbReference type="NCBI Taxonomy" id="1892558"/>
    <lineage>
        <taxon>Bacteria</taxon>
        <taxon>Pseudomonadati</taxon>
        <taxon>Pseudomonadota</taxon>
        <taxon>Alphaproteobacteria</taxon>
        <taxon>Rickettsiales</taxon>
        <taxon>Anaplasmataceae</taxon>
        <taxon>Candidatus Mesenet</taxon>
    </lineage>
</organism>
<dbReference type="GO" id="GO:0005829">
    <property type="term" value="C:cytosol"/>
    <property type="evidence" value="ECO:0007669"/>
    <property type="project" value="TreeGrafter"/>
</dbReference>
<dbReference type="GO" id="GO:0005524">
    <property type="term" value="F:ATP binding"/>
    <property type="evidence" value="ECO:0007669"/>
    <property type="project" value="UniProtKB-UniRule"/>
</dbReference>
<evidence type="ECO:0000259" key="11">
    <source>
        <dbReference type="PROSITE" id="PS50052"/>
    </source>
</evidence>
<evidence type="ECO:0000256" key="6">
    <source>
        <dbReference type="ARBA" id="ARBA00022741"/>
    </source>
</evidence>
<dbReference type="FunFam" id="3.30.63.10:FF:000002">
    <property type="entry name" value="Guanylate kinase 1"/>
    <property type="match status" value="1"/>
</dbReference>
<dbReference type="InterPro" id="IPR017665">
    <property type="entry name" value="Guanylate_kinase"/>
</dbReference>
<keyword evidence="7 10" id="KW-0418">Kinase</keyword>
<reference evidence="12 13" key="1">
    <citation type="journal article" date="2021" name="Microb. Ecol.">
        <title>Candidatus Mesenet longicola: Novel Endosymbionts of Brontispa longissima that Induce Cytoplasmic Incompatibility.</title>
        <authorList>
            <person name="Takano S."/>
            <person name="Gotoh Y."/>
            <person name="Hayashi T."/>
        </authorList>
    </citation>
    <scope>NUCLEOTIDE SEQUENCE [LARGE SCALE GENOMIC DNA]</scope>
    <source>
        <strain evidence="12">L5</strain>
    </source>
</reference>
<dbReference type="PROSITE" id="PS50052">
    <property type="entry name" value="GUANYLATE_KINASE_2"/>
    <property type="match status" value="1"/>
</dbReference>
<feature type="binding site" evidence="10">
    <location>
        <begin position="15"/>
        <end position="22"/>
    </location>
    <ligand>
        <name>ATP</name>
        <dbReference type="ChEBI" id="CHEBI:30616"/>
    </ligand>
</feature>
<keyword evidence="5 10" id="KW-0808">Transferase</keyword>
<dbReference type="Pfam" id="PF00625">
    <property type="entry name" value="Guanylate_kin"/>
    <property type="match status" value="1"/>
</dbReference>
<keyword evidence="13" id="KW-1185">Reference proteome</keyword>
<name>A0A8J3HV01_9RICK</name>
<keyword evidence="4 10" id="KW-0963">Cytoplasm</keyword>
<keyword evidence="6 10" id="KW-0547">Nucleotide-binding</keyword>
<proteinExistence type="inferred from homology"/>
<feature type="domain" description="Guanylate kinase-like" evidence="11">
    <location>
        <begin position="8"/>
        <end position="188"/>
    </location>
</feature>
<evidence type="ECO:0000256" key="7">
    <source>
        <dbReference type="ARBA" id="ARBA00022777"/>
    </source>
</evidence>
<comment type="similarity">
    <text evidence="1 10">Belongs to the guanylate kinase family.</text>
</comment>
<dbReference type="Proteomes" id="UP000637906">
    <property type="component" value="Unassembled WGS sequence"/>
</dbReference>
<dbReference type="Gene3D" id="3.30.63.10">
    <property type="entry name" value="Guanylate Kinase phosphate binding domain"/>
    <property type="match status" value="1"/>
</dbReference>
<dbReference type="InterPro" id="IPR020590">
    <property type="entry name" value="Guanylate_kinase_CS"/>
</dbReference>
<sequence>MDELQSEGIMLILSSPSGAGKTTISNELINKESNLVKSISVTTRKPRPGEIDGKDYHFINEKEFFSLCNTGQMLEHAIVFNYHYGIPRESAENNLKNGVNVLFSIDWQGAASLTRVMKEKVVSIFILPPSIKELQFRLKKRNCKTPDDEIKNRLDQACFEMERCLYYDYVIINDNIDDSVQKIRQILYSEKMKVKRKMNLKNFLHNMSH</sequence>
<gene>
    <name evidence="10 12" type="primary">gmk</name>
    <name evidence="12" type="ORF">sL5_04970</name>
</gene>
<dbReference type="AlphaFoldDB" id="A0A8J3HV01"/>
<dbReference type="SMART" id="SM00072">
    <property type="entry name" value="GuKc"/>
    <property type="match status" value="1"/>
</dbReference>
<dbReference type="SUPFAM" id="SSF52540">
    <property type="entry name" value="P-loop containing nucleoside triphosphate hydrolases"/>
    <property type="match status" value="1"/>
</dbReference>
<evidence type="ECO:0000256" key="1">
    <source>
        <dbReference type="ARBA" id="ARBA00005790"/>
    </source>
</evidence>
<dbReference type="PANTHER" id="PTHR23117">
    <property type="entry name" value="GUANYLATE KINASE-RELATED"/>
    <property type="match status" value="1"/>
</dbReference>
<dbReference type="PROSITE" id="PS00856">
    <property type="entry name" value="GUANYLATE_KINASE_1"/>
    <property type="match status" value="1"/>
</dbReference>
<keyword evidence="8 10" id="KW-0067">ATP-binding</keyword>
<dbReference type="CDD" id="cd00071">
    <property type="entry name" value="GMPK"/>
    <property type="match status" value="1"/>
</dbReference>
<evidence type="ECO:0000256" key="4">
    <source>
        <dbReference type="ARBA" id="ARBA00022490"/>
    </source>
</evidence>
<evidence type="ECO:0000256" key="2">
    <source>
        <dbReference type="ARBA" id="ARBA00012961"/>
    </source>
</evidence>
<evidence type="ECO:0000256" key="5">
    <source>
        <dbReference type="ARBA" id="ARBA00022679"/>
    </source>
</evidence>
<evidence type="ECO:0000256" key="9">
    <source>
        <dbReference type="ARBA" id="ARBA00030128"/>
    </source>
</evidence>
<dbReference type="InterPro" id="IPR008145">
    <property type="entry name" value="GK/Ca_channel_bsu"/>
</dbReference>
<evidence type="ECO:0000313" key="13">
    <source>
        <dbReference type="Proteomes" id="UP000637906"/>
    </source>
</evidence>
<evidence type="ECO:0000256" key="8">
    <source>
        <dbReference type="ARBA" id="ARBA00022840"/>
    </source>
</evidence>
<accession>A0A8J3HV01</accession>
<dbReference type="EMBL" id="BNGU01000016">
    <property type="protein sequence ID" value="GHM59504.1"/>
    <property type="molecule type" value="Genomic_DNA"/>
</dbReference>
<dbReference type="InterPro" id="IPR008144">
    <property type="entry name" value="Guanylate_kin-like_dom"/>
</dbReference>
<evidence type="ECO:0000313" key="12">
    <source>
        <dbReference type="EMBL" id="GHM59504.1"/>
    </source>
</evidence>
<comment type="caution">
    <text evidence="12">The sequence shown here is derived from an EMBL/GenBank/DDBJ whole genome shotgun (WGS) entry which is preliminary data.</text>
</comment>
<evidence type="ECO:0000256" key="3">
    <source>
        <dbReference type="ARBA" id="ARBA00016296"/>
    </source>
</evidence>
<dbReference type="PANTHER" id="PTHR23117:SF13">
    <property type="entry name" value="GUANYLATE KINASE"/>
    <property type="match status" value="1"/>
</dbReference>
<dbReference type="HAMAP" id="MF_00328">
    <property type="entry name" value="Guanylate_kinase"/>
    <property type="match status" value="1"/>
</dbReference>